<dbReference type="RefSeq" id="WP_124542272.1">
    <property type="nucleotide sequence ID" value="NZ_QUSW01000006.1"/>
</dbReference>
<dbReference type="OrthoDB" id="8913592at2"/>
<protein>
    <submittedName>
        <fullName evidence="1">Uncharacterized protein</fullName>
    </submittedName>
</protein>
<dbReference type="AlphaFoldDB" id="A0A3N7HKU0"/>
<evidence type="ECO:0000313" key="1">
    <source>
        <dbReference type="EMBL" id="RQP22704.1"/>
    </source>
</evidence>
<organism evidence="1 2">
    <name type="scientific">Piscinibacter terrae</name>
    <dbReference type="NCBI Taxonomy" id="2496871"/>
    <lineage>
        <taxon>Bacteria</taxon>
        <taxon>Pseudomonadati</taxon>
        <taxon>Pseudomonadota</taxon>
        <taxon>Betaproteobacteria</taxon>
        <taxon>Burkholderiales</taxon>
        <taxon>Sphaerotilaceae</taxon>
        <taxon>Piscinibacter</taxon>
    </lineage>
</organism>
<keyword evidence="2" id="KW-1185">Reference proteome</keyword>
<sequence length="71" mass="7780">MANPWLKKNPFMSMWLSSVNAAAGSMRGHALGQAKRQASTAMTQGANNIFEAWAAALVPKPPAKSRKRKRR</sequence>
<proteinExistence type="predicted"/>
<accession>A0A3N7HKU0</accession>
<comment type="caution">
    <text evidence="1">The sequence shown here is derived from an EMBL/GenBank/DDBJ whole genome shotgun (WGS) entry which is preliminary data.</text>
</comment>
<reference evidence="1 2" key="2">
    <citation type="submission" date="2018-12" db="EMBL/GenBank/DDBJ databases">
        <title>Rhizobacter gummiphilus sp. nov., a rubber-degrading bacterium isolated from the soil of a botanical garden in Japan.</title>
        <authorList>
            <person name="Shunsuke S.S."/>
        </authorList>
    </citation>
    <scope>NUCLEOTIDE SEQUENCE [LARGE SCALE GENOMIC DNA]</scope>
    <source>
        <strain evidence="1 2">S-16</strain>
    </source>
</reference>
<reference evidence="1 2" key="1">
    <citation type="submission" date="2018-08" db="EMBL/GenBank/DDBJ databases">
        <authorList>
            <person name="Khan S.A."/>
            <person name="Jeon C.O."/>
            <person name="Chun B.H."/>
            <person name="Jeong S.E."/>
        </authorList>
    </citation>
    <scope>NUCLEOTIDE SEQUENCE [LARGE SCALE GENOMIC DNA]</scope>
    <source>
        <strain evidence="1 2">S-16</strain>
    </source>
</reference>
<dbReference type="EMBL" id="QUSW01000006">
    <property type="protein sequence ID" value="RQP22704.1"/>
    <property type="molecule type" value="Genomic_DNA"/>
</dbReference>
<gene>
    <name evidence="1" type="ORF">DZC73_20595</name>
</gene>
<dbReference type="Proteomes" id="UP000267464">
    <property type="component" value="Unassembled WGS sequence"/>
</dbReference>
<evidence type="ECO:0000313" key="2">
    <source>
        <dbReference type="Proteomes" id="UP000267464"/>
    </source>
</evidence>
<name>A0A3N7HKU0_9BURK</name>